<organism evidence="4 5">
    <name type="scientific">Novipirellula herctigrandis</name>
    <dbReference type="NCBI Taxonomy" id="2527986"/>
    <lineage>
        <taxon>Bacteria</taxon>
        <taxon>Pseudomonadati</taxon>
        <taxon>Planctomycetota</taxon>
        <taxon>Planctomycetia</taxon>
        <taxon>Pirellulales</taxon>
        <taxon>Pirellulaceae</taxon>
        <taxon>Novipirellula</taxon>
    </lineage>
</organism>
<dbReference type="SUPFAM" id="SSF52266">
    <property type="entry name" value="SGNH hydrolase"/>
    <property type="match status" value="2"/>
</dbReference>
<dbReference type="GO" id="GO:0016788">
    <property type="term" value="F:hydrolase activity, acting on ester bonds"/>
    <property type="evidence" value="ECO:0007669"/>
    <property type="project" value="UniProtKB-ARBA"/>
</dbReference>
<evidence type="ECO:0000313" key="5">
    <source>
        <dbReference type="Proteomes" id="UP000315010"/>
    </source>
</evidence>
<gene>
    <name evidence="4" type="primary">yesY</name>
    <name evidence="4" type="ORF">CA13_06920</name>
</gene>
<comment type="similarity">
    <text evidence="1">Belongs to the 'GDSL' lipolytic enzyme family.</text>
</comment>
<evidence type="ECO:0000256" key="1">
    <source>
        <dbReference type="ARBA" id="ARBA00008668"/>
    </source>
</evidence>
<dbReference type="PANTHER" id="PTHR43695">
    <property type="entry name" value="PUTATIVE (AFU_ORTHOLOGUE AFUA_2G17250)-RELATED"/>
    <property type="match status" value="1"/>
</dbReference>
<name>A0A5C5YW79_9BACT</name>
<dbReference type="Proteomes" id="UP000315010">
    <property type="component" value="Unassembled WGS sequence"/>
</dbReference>
<evidence type="ECO:0000256" key="2">
    <source>
        <dbReference type="ARBA" id="ARBA00022801"/>
    </source>
</evidence>
<evidence type="ECO:0000259" key="3">
    <source>
        <dbReference type="Pfam" id="PF13472"/>
    </source>
</evidence>
<dbReference type="InterPro" id="IPR037459">
    <property type="entry name" value="RhgT-like"/>
</dbReference>
<dbReference type="EC" id="3.1.1.-" evidence="4"/>
<reference evidence="4 5" key="1">
    <citation type="submission" date="2019-02" db="EMBL/GenBank/DDBJ databases">
        <title>Deep-cultivation of Planctomycetes and their phenomic and genomic characterization uncovers novel biology.</title>
        <authorList>
            <person name="Wiegand S."/>
            <person name="Jogler M."/>
            <person name="Boedeker C."/>
            <person name="Pinto D."/>
            <person name="Vollmers J."/>
            <person name="Rivas-Marin E."/>
            <person name="Kohn T."/>
            <person name="Peeters S.H."/>
            <person name="Heuer A."/>
            <person name="Rast P."/>
            <person name="Oberbeckmann S."/>
            <person name="Bunk B."/>
            <person name="Jeske O."/>
            <person name="Meyerdierks A."/>
            <person name="Storesund J.E."/>
            <person name="Kallscheuer N."/>
            <person name="Luecker S."/>
            <person name="Lage O.M."/>
            <person name="Pohl T."/>
            <person name="Merkel B.J."/>
            <person name="Hornburger P."/>
            <person name="Mueller R.-W."/>
            <person name="Bruemmer F."/>
            <person name="Labrenz M."/>
            <person name="Spormann A.M."/>
            <person name="Op Den Camp H."/>
            <person name="Overmann J."/>
            <person name="Amann R."/>
            <person name="Jetten M.S.M."/>
            <person name="Mascher T."/>
            <person name="Medema M.H."/>
            <person name="Devos D.P."/>
            <person name="Kaster A.-K."/>
            <person name="Ovreas L."/>
            <person name="Rohde M."/>
            <person name="Galperin M.Y."/>
            <person name="Jogler C."/>
        </authorList>
    </citation>
    <scope>NUCLEOTIDE SEQUENCE [LARGE SCALE GENOMIC DNA]</scope>
    <source>
        <strain evidence="4 5">CA13</strain>
    </source>
</reference>
<accession>A0A5C5YW79</accession>
<evidence type="ECO:0000313" key="4">
    <source>
        <dbReference type="EMBL" id="TWT79294.1"/>
    </source>
</evidence>
<keyword evidence="5" id="KW-1185">Reference proteome</keyword>
<dbReference type="InterPro" id="IPR036514">
    <property type="entry name" value="SGNH_hydro_sf"/>
</dbReference>
<protein>
    <submittedName>
        <fullName evidence="4">Putative rhamnogalacturonan acetylesterase YesY</fullName>
        <ecNumber evidence="4">3.1.1.-</ecNumber>
    </submittedName>
</protein>
<dbReference type="InterPro" id="IPR013830">
    <property type="entry name" value="SGNH_hydro"/>
</dbReference>
<feature type="domain" description="SGNH hydrolase-type esterase" evidence="3">
    <location>
        <begin position="329"/>
        <end position="530"/>
    </location>
</feature>
<dbReference type="EMBL" id="SJPJ01000001">
    <property type="protein sequence ID" value="TWT79294.1"/>
    <property type="molecule type" value="Genomic_DNA"/>
</dbReference>
<sequence length="555" mass="61469">MNQVNLSPMIRRLTRRGLFHMASQVLLLALLLHAGNLKAELRPLPEPEKPSLPSLILIGDSTVRNGDGSGGNGQWGWGEPLRDLFDSSKLNVVNCAVGGLSSRTYLTNGYWERTKAHLKPGDFLIMQFGHNDASAINDDQRARGTIRGSGDEAEEIVNQLTGKPETVHTYGWYLRRYIQDAQAKGANPIVCSPVPRKSWNGDSVNRATTSYSAWARQTAESEGVPYIDLNDIIAEHYESIGQTKVEALFADKHTHTSLRGAQLNAECLVAGLLALKNGDLVRHLSQAGQSIDAAKAVQVITPDPRPILDDSSVLDKMPLREAIPTFYIMGDSTVRNGYRDGVGWGEVIGRYFSAEKLNVVNRAIGGRSTRTYMREKRWEDIFNQLRPGDFVIMQFGHNDGGRVGDIRFKRRPALAGTGDDAQEVTLDDGSVEVVHTYGWYLKQICTGVKEKQAVPIICSPIPHKNNWHEGHFEPDFAEHRAWCRQVAEATGAYFIDLTTIIGDRYQQFGEVKVNTLFADARTHTNAEGAKVNAECVIAGLKLLPTQPLDPFLRSE</sequence>
<dbReference type="CDD" id="cd01821">
    <property type="entry name" value="Rhamnogalacturan_acetylesterase_like"/>
    <property type="match status" value="2"/>
</dbReference>
<feature type="domain" description="SGNH hydrolase-type esterase" evidence="3">
    <location>
        <begin position="57"/>
        <end position="262"/>
    </location>
</feature>
<proteinExistence type="inferred from homology"/>
<dbReference type="Gene3D" id="3.40.50.1110">
    <property type="entry name" value="SGNH hydrolase"/>
    <property type="match status" value="2"/>
</dbReference>
<dbReference type="Pfam" id="PF13472">
    <property type="entry name" value="Lipase_GDSL_2"/>
    <property type="match status" value="2"/>
</dbReference>
<keyword evidence="2 4" id="KW-0378">Hydrolase</keyword>
<dbReference type="AlphaFoldDB" id="A0A5C5YW79"/>
<dbReference type="PANTHER" id="PTHR43695:SF1">
    <property type="entry name" value="RHAMNOGALACTURONAN ACETYLESTERASE"/>
    <property type="match status" value="1"/>
</dbReference>
<comment type="caution">
    <text evidence="4">The sequence shown here is derived from an EMBL/GenBank/DDBJ whole genome shotgun (WGS) entry which is preliminary data.</text>
</comment>